<dbReference type="SUPFAM" id="SSF54637">
    <property type="entry name" value="Thioesterase/thiol ester dehydrase-isomerase"/>
    <property type="match status" value="1"/>
</dbReference>
<gene>
    <name evidence="2" type="ORF">ACFS1K_10460</name>
</gene>
<dbReference type="InterPro" id="IPR013114">
    <property type="entry name" value="FabA_FabZ"/>
</dbReference>
<dbReference type="EMBL" id="JBHUOK010000030">
    <property type="protein sequence ID" value="MFD2790186.1"/>
    <property type="molecule type" value="Genomic_DNA"/>
</dbReference>
<accession>A0ABW5VFZ6</accession>
<dbReference type="RefSeq" id="WP_251805792.1">
    <property type="nucleotide sequence ID" value="NZ_CP166679.1"/>
</dbReference>
<dbReference type="EC" id="4.2.1.-" evidence="2"/>
<evidence type="ECO:0000313" key="3">
    <source>
        <dbReference type="Proteomes" id="UP001597532"/>
    </source>
</evidence>
<dbReference type="PANTHER" id="PTHR30272:SF1">
    <property type="entry name" value="3-HYDROXYACYL-[ACYL-CARRIER-PROTEIN] DEHYDRATASE"/>
    <property type="match status" value="1"/>
</dbReference>
<comment type="caution">
    <text evidence="2">The sequence shown here is derived from an EMBL/GenBank/DDBJ whole genome shotgun (WGS) entry which is preliminary data.</text>
</comment>
<evidence type="ECO:0000256" key="1">
    <source>
        <dbReference type="ARBA" id="ARBA00023239"/>
    </source>
</evidence>
<evidence type="ECO:0000313" key="2">
    <source>
        <dbReference type="EMBL" id="MFD2790186.1"/>
    </source>
</evidence>
<proteinExistence type="predicted"/>
<dbReference type="CDD" id="cd00493">
    <property type="entry name" value="FabA_FabZ"/>
    <property type="match status" value="1"/>
</dbReference>
<dbReference type="Gene3D" id="3.10.129.10">
    <property type="entry name" value="Hotdog Thioesterase"/>
    <property type="match status" value="1"/>
</dbReference>
<dbReference type="Proteomes" id="UP001597532">
    <property type="component" value="Unassembled WGS sequence"/>
</dbReference>
<dbReference type="Pfam" id="PF07977">
    <property type="entry name" value="FabA"/>
    <property type="match status" value="1"/>
</dbReference>
<keyword evidence="1 2" id="KW-0456">Lyase</keyword>
<reference evidence="3" key="1">
    <citation type="journal article" date="2019" name="Int. J. Syst. Evol. Microbiol.">
        <title>The Global Catalogue of Microorganisms (GCM) 10K type strain sequencing project: providing services to taxonomists for standard genome sequencing and annotation.</title>
        <authorList>
            <consortium name="The Broad Institute Genomics Platform"/>
            <consortium name="The Broad Institute Genome Sequencing Center for Infectious Disease"/>
            <person name="Wu L."/>
            <person name="Ma J."/>
        </authorList>
    </citation>
    <scope>NUCLEOTIDE SEQUENCE [LARGE SCALE GENOMIC DNA]</scope>
    <source>
        <strain evidence="3">KCTC 52924</strain>
    </source>
</reference>
<keyword evidence="3" id="KW-1185">Reference proteome</keyword>
<sequence length="149" mass="16888">MELKRILARLPYSAPFLFVDSLLAVDEKMAEGTYRFKETEFFYQGHFTDHPVTPGVILTECCAQIGLVAMGIFLLEKGGASLENVQIAMSSSQMDFYLPVYPLETVTVKSDKIYFRFQKLKCEVKMYNSQGKLVCKGTLSGMLKMEINE</sequence>
<protein>
    <submittedName>
        <fullName evidence="2">3-hydroxyacyl-ACP dehydratase FabZ family protein</fullName>
        <ecNumber evidence="2">4.2.1.-</ecNumber>
    </submittedName>
</protein>
<dbReference type="InterPro" id="IPR029069">
    <property type="entry name" value="HotDog_dom_sf"/>
</dbReference>
<dbReference type="PANTHER" id="PTHR30272">
    <property type="entry name" value="3-HYDROXYACYL-[ACYL-CARRIER-PROTEIN] DEHYDRATASE"/>
    <property type="match status" value="1"/>
</dbReference>
<dbReference type="GO" id="GO:0016829">
    <property type="term" value="F:lyase activity"/>
    <property type="evidence" value="ECO:0007669"/>
    <property type="project" value="UniProtKB-KW"/>
</dbReference>
<organism evidence="2 3">
    <name type="scientific">Arenibacter antarcticus</name>
    <dbReference type="NCBI Taxonomy" id="2040469"/>
    <lineage>
        <taxon>Bacteria</taxon>
        <taxon>Pseudomonadati</taxon>
        <taxon>Bacteroidota</taxon>
        <taxon>Flavobacteriia</taxon>
        <taxon>Flavobacteriales</taxon>
        <taxon>Flavobacteriaceae</taxon>
        <taxon>Arenibacter</taxon>
    </lineage>
</organism>
<name>A0ABW5VFZ6_9FLAO</name>